<dbReference type="KEGG" id="sfd:USDA257_c28320"/>
<dbReference type="AlphaFoldDB" id="I3X697"/>
<reference evidence="1 2" key="1">
    <citation type="journal article" date="2012" name="J. Bacteriol.">
        <title>Complete genome sequence of the broad-host-range strain Sinorhizobium fredii USDA257.</title>
        <authorList>
            <person name="Schuldes J."/>
            <person name="Rodriguez Orbegoso M."/>
            <person name="Schmeisser C."/>
            <person name="Krishnan H.B."/>
            <person name="Daniel R."/>
            <person name="Streit W.R."/>
        </authorList>
    </citation>
    <scope>NUCLEOTIDE SEQUENCE [LARGE SCALE GENOMIC DNA]</scope>
    <source>
        <strain evidence="1 2">USDA 257</strain>
    </source>
</reference>
<dbReference type="EMBL" id="CP003563">
    <property type="protein sequence ID" value="AFL51403.1"/>
    <property type="molecule type" value="Genomic_DNA"/>
</dbReference>
<dbReference type="Proteomes" id="UP000006180">
    <property type="component" value="Chromosome"/>
</dbReference>
<protein>
    <submittedName>
        <fullName evidence="1">Uncharacterized protein</fullName>
    </submittedName>
</protein>
<name>I3X697_SINF2</name>
<dbReference type="HOGENOM" id="CLU_2883506_0_0_5"/>
<evidence type="ECO:0000313" key="1">
    <source>
        <dbReference type="EMBL" id="AFL51403.1"/>
    </source>
</evidence>
<gene>
    <name evidence="1" type="ORF">USDA257_c28320</name>
</gene>
<evidence type="ECO:0000313" key="2">
    <source>
        <dbReference type="Proteomes" id="UP000006180"/>
    </source>
</evidence>
<dbReference type="eggNOG" id="COG3550">
    <property type="taxonomic scope" value="Bacteria"/>
</dbReference>
<proteinExistence type="predicted"/>
<accession>I3X697</accession>
<organism evidence="1 2">
    <name type="scientific">Sinorhizobium fredii (strain USDA 257)</name>
    <dbReference type="NCBI Taxonomy" id="1185652"/>
    <lineage>
        <taxon>Bacteria</taxon>
        <taxon>Pseudomonadati</taxon>
        <taxon>Pseudomonadota</taxon>
        <taxon>Alphaproteobacteria</taxon>
        <taxon>Hyphomicrobiales</taxon>
        <taxon>Rhizobiaceae</taxon>
        <taxon>Sinorhizobium/Ensifer group</taxon>
        <taxon>Sinorhizobium</taxon>
    </lineage>
</organism>
<dbReference type="STRING" id="1185652.USDA257_c28320"/>
<sequence>MPALVPICDVLSTVPYLPADAMALLLGGERSFKAFANRARLPAILKAGVETVEVVNQHWWLFR</sequence>
<dbReference type="PATRIC" id="fig|1185652.3.peg.2944"/>